<reference evidence="1 2" key="1">
    <citation type="journal article" date="2014" name="Curr. Biol.">
        <title>The genome of the clonal raider ant Cerapachys biroi.</title>
        <authorList>
            <person name="Oxley P.R."/>
            <person name="Ji L."/>
            <person name="Fetter-Pruneda I."/>
            <person name="McKenzie S.K."/>
            <person name="Li C."/>
            <person name="Hu H."/>
            <person name="Zhang G."/>
            <person name="Kronauer D.J."/>
        </authorList>
    </citation>
    <scope>NUCLEOTIDE SEQUENCE [LARGE SCALE GENOMIC DNA]</scope>
</reference>
<sequence length="191" mass="21911">MQQKLVPEIRKICPKVNKVIYVSDGAKQHFKNRYQMCNLMYHRTDFNIDAEWYFFGTAHGKGACDGVGAIVKREATRASLQASPNEAILDSKALFSWAKKRSFGMIFFFYSKEDHEHTRQFLAKRFCNAPPVTRIQIGHAFIPQSNDTLQVMRYSGAPKPKATVAYEIGEISQSPKAERRLRSRKCKSSRN</sequence>
<keyword evidence="2" id="KW-1185">Reference proteome</keyword>
<evidence type="ECO:0000313" key="2">
    <source>
        <dbReference type="Proteomes" id="UP000053097"/>
    </source>
</evidence>
<name>A0A026W771_OOCBI</name>
<dbReference type="AlphaFoldDB" id="A0A026W771"/>
<dbReference type="PANTHER" id="PTHR46601">
    <property type="entry name" value="ULP_PROTEASE DOMAIN-CONTAINING PROTEIN"/>
    <property type="match status" value="1"/>
</dbReference>
<dbReference type="OrthoDB" id="8059068at2759"/>
<dbReference type="OMA" id="YSKEDHE"/>
<organism evidence="1 2">
    <name type="scientific">Ooceraea biroi</name>
    <name type="common">Clonal raider ant</name>
    <name type="synonym">Cerapachys biroi</name>
    <dbReference type="NCBI Taxonomy" id="2015173"/>
    <lineage>
        <taxon>Eukaryota</taxon>
        <taxon>Metazoa</taxon>
        <taxon>Ecdysozoa</taxon>
        <taxon>Arthropoda</taxon>
        <taxon>Hexapoda</taxon>
        <taxon>Insecta</taxon>
        <taxon>Pterygota</taxon>
        <taxon>Neoptera</taxon>
        <taxon>Endopterygota</taxon>
        <taxon>Hymenoptera</taxon>
        <taxon>Apocrita</taxon>
        <taxon>Aculeata</taxon>
        <taxon>Formicoidea</taxon>
        <taxon>Formicidae</taxon>
        <taxon>Dorylinae</taxon>
        <taxon>Ooceraea</taxon>
    </lineage>
</organism>
<dbReference type="Proteomes" id="UP000053097">
    <property type="component" value="Unassembled WGS sequence"/>
</dbReference>
<evidence type="ECO:0000313" key="1">
    <source>
        <dbReference type="EMBL" id="EZA50874.1"/>
    </source>
</evidence>
<dbReference type="PANTHER" id="PTHR46601:SF1">
    <property type="entry name" value="ADF-H DOMAIN-CONTAINING PROTEIN"/>
    <property type="match status" value="1"/>
</dbReference>
<gene>
    <name evidence="1" type="ORF">X777_10882</name>
</gene>
<proteinExistence type="predicted"/>
<protein>
    <submittedName>
        <fullName evidence="1">Uncharacterized protein</fullName>
    </submittedName>
</protein>
<dbReference type="EMBL" id="KK107433">
    <property type="protein sequence ID" value="EZA50874.1"/>
    <property type="molecule type" value="Genomic_DNA"/>
</dbReference>
<accession>A0A026W771</accession>